<dbReference type="Gene3D" id="1.10.287.770">
    <property type="entry name" value="YojJ-like"/>
    <property type="match status" value="1"/>
</dbReference>
<dbReference type="Proteomes" id="UP000694413">
    <property type="component" value="Unassembled WGS sequence"/>
</dbReference>
<reference evidence="13" key="1">
    <citation type="submission" date="2025-08" db="UniProtKB">
        <authorList>
            <consortium name="Ensembl"/>
        </authorList>
    </citation>
    <scope>IDENTIFICATION</scope>
</reference>
<sequence length="244" mass="26907">ELFPDEEDEEDAGATTDFVAFASSCTLHGLSHIFVEGSLGARQALWALAFLLSLSVFLYQVADRIAYYLEYHHVTLLSEEESPEMTFPAVTFCNINRVRLSQLSHEDLLYLAPLVDYEPGMELGFTPAQPGPWEEDEPLNLYGFFNRTCHQLEDMLLSCSYRGQRCGPGDFAVSPGLCLLRRCLAPLPVSSPAGLHPLWEVLHLQCGAGREASAHHHEGGHWKRPGNHAGHPAGRVPASVGGNR</sequence>
<accession>A0A8D2NIL4</accession>
<evidence type="ECO:0000256" key="2">
    <source>
        <dbReference type="ARBA" id="ARBA00022448"/>
    </source>
</evidence>
<keyword evidence="6" id="KW-0915">Sodium</keyword>
<keyword evidence="14" id="KW-1185">Reference proteome</keyword>
<feature type="region of interest" description="Disordered" evidence="12">
    <location>
        <begin position="214"/>
        <end position="244"/>
    </location>
</feature>
<evidence type="ECO:0000256" key="6">
    <source>
        <dbReference type="ARBA" id="ARBA00023053"/>
    </source>
</evidence>
<keyword evidence="5" id="KW-1133">Transmembrane helix</keyword>
<gene>
    <name evidence="13" type="primary">ASIC1</name>
</gene>
<evidence type="ECO:0000313" key="13">
    <source>
        <dbReference type="Ensembl" id="ENSZALP00000022739.1"/>
    </source>
</evidence>
<evidence type="ECO:0000256" key="1">
    <source>
        <dbReference type="ARBA" id="ARBA00004141"/>
    </source>
</evidence>
<reference evidence="13" key="2">
    <citation type="submission" date="2025-09" db="UniProtKB">
        <authorList>
            <consortium name="Ensembl"/>
        </authorList>
    </citation>
    <scope>IDENTIFICATION</scope>
</reference>
<evidence type="ECO:0000313" key="14">
    <source>
        <dbReference type="Proteomes" id="UP000694413"/>
    </source>
</evidence>
<comment type="similarity">
    <text evidence="11">Belongs to the amiloride-sensitive sodium channel (TC 1.A.6) family.</text>
</comment>
<evidence type="ECO:0000256" key="11">
    <source>
        <dbReference type="RuleBase" id="RU000679"/>
    </source>
</evidence>
<dbReference type="InterPro" id="IPR001873">
    <property type="entry name" value="ENaC"/>
</dbReference>
<dbReference type="PANTHER" id="PTHR11690:SF297">
    <property type="entry name" value="ACID-SENSING ION CHANNEL 1B"/>
    <property type="match status" value="1"/>
</dbReference>
<evidence type="ECO:0000256" key="9">
    <source>
        <dbReference type="ARBA" id="ARBA00023201"/>
    </source>
</evidence>
<dbReference type="Ensembl" id="ENSZALT00000029529.1">
    <property type="protein sequence ID" value="ENSZALP00000022739.1"/>
    <property type="gene ID" value="ENSZALG00000017637.1"/>
</dbReference>
<evidence type="ECO:0000256" key="10">
    <source>
        <dbReference type="ARBA" id="ARBA00023303"/>
    </source>
</evidence>
<evidence type="ECO:0000256" key="7">
    <source>
        <dbReference type="ARBA" id="ARBA00023065"/>
    </source>
</evidence>
<dbReference type="PANTHER" id="PTHR11690">
    <property type="entry name" value="AMILORIDE-SENSITIVE SODIUM CHANNEL-RELATED"/>
    <property type="match status" value="1"/>
</dbReference>
<dbReference type="GO" id="GO:0160128">
    <property type="term" value="F:pH-gated monoatomic ion channel activity"/>
    <property type="evidence" value="ECO:0007669"/>
    <property type="project" value="TreeGrafter"/>
</dbReference>
<keyword evidence="10 11" id="KW-0407">Ion channel</keyword>
<name>A0A8D2NIL4_ZONAL</name>
<evidence type="ECO:0000256" key="3">
    <source>
        <dbReference type="ARBA" id="ARBA00022461"/>
    </source>
</evidence>
<proteinExistence type="inferred from homology"/>
<keyword evidence="8" id="KW-0472">Membrane</keyword>
<evidence type="ECO:0000256" key="8">
    <source>
        <dbReference type="ARBA" id="ARBA00023136"/>
    </source>
</evidence>
<organism evidence="13 14">
    <name type="scientific">Zonotrichia albicollis</name>
    <name type="common">White-throated sparrow</name>
    <name type="synonym">Fringilla albicollis</name>
    <dbReference type="NCBI Taxonomy" id="44394"/>
    <lineage>
        <taxon>Eukaryota</taxon>
        <taxon>Metazoa</taxon>
        <taxon>Chordata</taxon>
        <taxon>Craniata</taxon>
        <taxon>Vertebrata</taxon>
        <taxon>Euteleostomi</taxon>
        <taxon>Archelosauria</taxon>
        <taxon>Archosauria</taxon>
        <taxon>Dinosauria</taxon>
        <taxon>Saurischia</taxon>
        <taxon>Theropoda</taxon>
        <taxon>Coelurosauria</taxon>
        <taxon>Aves</taxon>
        <taxon>Neognathae</taxon>
        <taxon>Neoaves</taxon>
        <taxon>Telluraves</taxon>
        <taxon>Australaves</taxon>
        <taxon>Passeriformes</taxon>
        <taxon>Passerellidae</taxon>
        <taxon>Zonotrichia</taxon>
    </lineage>
</organism>
<keyword evidence="9 11" id="KW-0739">Sodium transport</keyword>
<keyword evidence="4 11" id="KW-0812">Transmembrane</keyword>
<dbReference type="Pfam" id="PF00858">
    <property type="entry name" value="ASC"/>
    <property type="match status" value="1"/>
</dbReference>
<comment type="subcellular location">
    <subcellularLocation>
        <location evidence="1">Membrane</location>
        <topology evidence="1">Multi-pass membrane protein</topology>
    </subcellularLocation>
</comment>
<protein>
    <submittedName>
        <fullName evidence="13">Acid sensing ion channel subunit 1</fullName>
    </submittedName>
</protein>
<evidence type="ECO:0000256" key="4">
    <source>
        <dbReference type="ARBA" id="ARBA00022692"/>
    </source>
</evidence>
<dbReference type="PRINTS" id="PR01078">
    <property type="entry name" value="AMINACHANNEL"/>
</dbReference>
<dbReference type="GO" id="GO:0015280">
    <property type="term" value="F:ligand-gated sodium channel activity"/>
    <property type="evidence" value="ECO:0007669"/>
    <property type="project" value="TreeGrafter"/>
</dbReference>
<dbReference type="AlphaFoldDB" id="A0A8D2NIL4"/>
<keyword evidence="3 11" id="KW-0894">Sodium channel</keyword>
<keyword evidence="2 11" id="KW-0813">Transport</keyword>
<dbReference type="GO" id="GO:0005886">
    <property type="term" value="C:plasma membrane"/>
    <property type="evidence" value="ECO:0007669"/>
    <property type="project" value="TreeGrafter"/>
</dbReference>
<evidence type="ECO:0000256" key="12">
    <source>
        <dbReference type="SAM" id="MobiDB-lite"/>
    </source>
</evidence>
<evidence type="ECO:0000256" key="5">
    <source>
        <dbReference type="ARBA" id="ARBA00022989"/>
    </source>
</evidence>
<keyword evidence="7 11" id="KW-0406">Ion transport</keyword>